<feature type="compositionally biased region" description="Polar residues" evidence="1">
    <location>
        <begin position="17"/>
        <end position="28"/>
    </location>
</feature>
<feature type="region of interest" description="Disordered" evidence="1">
    <location>
        <begin position="142"/>
        <end position="207"/>
    </location>
</feature>
<feature type="region of interest" description="Disordered" evidence="1">
    <location>
        <begin position="1"/>
        <end position="117"/>
    </location>
</feature>
<reference evidence="2" key="1">
    <citation type="submission" date="2020-05" db="EMBL/GenBank/DDBJ databases">
        <title>WGS assembly of Panicum virgatum.</title>
        <authorList>
            <person name="Lovell J.T."/>
            <person name="Jenkins J."/>
            <person name="Shu S."/>
            <person name="Juenger T.E."/>
            <person name="Schmutz J."/>
        </authorList>
    </citation>
    <scope>NUCLEOTIDE SEQUENCE</scope>
    <source>
        <strain evidence="2">AP13</strain>
    </source>
</reference>
<evidence type="ECO:0000313" key="2">
    <source>
        <dbReference type="EMBL" id="KAG2627280.1"/>
    </source>
</evidence>
<accession>A0A8T0UWS8</accession>
<dbReference type="EMBL" id="CM029041">
    <property type="protein sequence ID" value="KAG2627280.1"/>
    <property type="molecule type" value="Genomic_DNA"/>
</dbReference>
<feature type="compositionally biased region" description="Basic and acidic residues" evidence="1">
    <location>
        <begin position="96"/>
        <end position="117"/>
    </location>
</feature>
<comment type="caution">
    <text evidence="2">The sequence shown here is derived from an EMBL/GenBank/DDBJ whole genome shotgun (WGS) entry which is preliminary data.</text>
</comment>
<feature type="compositionally biased region" description="Polar residues" evidence="1">
    <location>
        <begin position="150"/>
        <end position="168"/>
    </location>
</feature>
<protein>
    <submittedName>
        <fullName evidence="2">Uncharacterized protein</fullName>
    </submittedName>
</protein>
<keyword evidence="3" id="KW-1185">Reference proteome</keyword>
<gene>
    <name evidence="2" type="ORF">PVAP13_3KG123566</name>
</gene>
<dbReference type="Proteomes" id="UP000823388">
    <property type="component" value="Chromosome 3K"/>
</dbReference>
<evidence type="ECO:0000313" key="3">
    <source>
        <dbReference type="Proteomes" id="UP000823388"/>
    </source>
</evidence>
<dbReference type="AlphaFoldDB" id="A0A8T0UWS8"/>
<dbReference type="OrthoDB" id="696701at2759"/>
<evidence type="ECO:0000256" key="1">
    <source>
        <dbReference type="SAM" id="MobiDB-lite"/>
    </source>
</evidence>
<name>A0A8T0UWS8_PANVG</name>
<feature type="compositionally biased region" description="Basic and acidic residues" evidence="1">
    <location>
        <begin position="39"/>
        <end position="52"/>
    </location>
</feature>
<proteinExistence type="predicted"/>
<organism evidence="2 3">
    <name type="scientific">Panicum virgatum</name>
    <name type="common">Blackwell switchgrass</name>
    <dbReference type="NCBI Taxonomy" id="38727"/>
    <lineage>
        <taxon>Eukaryota</taxon>
        <taxon>Viridiplantae</taxon>
        <taxon>Streptophyta</taxon>
        <taxon>Embryophyta</taxon>
        <taxon>Tracheophyta</taxon>
        <taxon>Spermatophyta</taxon>
        <taxon>Magnoliopsida</taxon>
        <taxon>Liliopsida</taxon>
        <taxon>Poales</taxon>
        <taxon>Poaceae</taxon>
        <taxon>PACMAD clade</taxon>
        <taxon>Panicoideae</taxon>
        <taxon>Panicodae</taxon>
        <taxon>Paniceae</taxon>
        <taxon>Panicinae</taxon>
        <taxon>Panicum</taxon>
        <taxon>Panicum sect. Hiantes</taxon>
    </lineage>
</organism>
<sequence length="207" mass="23775">MRTHKMFQGLRAHPIHSQRSMTKSNVSGKETARYAAMSQEEKNARNLRLREARQKKKEFLNPMKTNSSRAPLGDLTNQTNGGAESAPDSQSANNDKNQRKREMERARYAAMSQEEKNARIQRVCEARRKKKEYQNLMETNCSRAPFGDLTNHTNGGAESAHNSPSVNSDNKHRKRQRERARYAAKSQEEKNAGNLRLREACKKKERC</sequence>
<feature type="compositionally biased region" description="Basic and acidic residues" evidence="1">
    <location>
        <begin position="186"/>
        <end position="207"/>
    </location>
</feature>
<feature type="compositionally biased region" description="Polar residues" evidence="1">
    <location>
        <begin position="63"/>
        <end position="95"/>
    </location>
</feature>